<dbReference type="PANTHER" id="PTHR46256:SF5">
    <property type="entry name" value="MYOSIN-IIIB-LIKE"/>
    <property type="match status" value="1"/>
</dbReference>
<keyword evidence="5" id="KW-0547">Nucleotide-binding</keyword>
<dbReference type="SUPFAM" id="SSF52540">
    <property type="entry name" value="P-loop containing nucleoside triphosphate hydrolases"/>
    <property type="match status" value="1"/>
</dbReference>
<dbReference type="Gene3D" id="3.40.850.10">
    <property type="entry name" value="Kinesin motor domain"/>
    <property type="match status" value="1"/>
</dbReference>
<dbReference type="GO" id="GO:0030832">
    <property type="term" value="P:regulation of actin filament length"/>
    <property type="evidence" value="ECO:0007669"/>
    <property type="project" value="TreeGrafter"/>
</dbReference>
<evidence type="ECO:0000256" key="1">
    <source>
        <dbReference type="ARBA" id="ARBA00004245"/>
    </source>
</evidence>
<evidence type="ECO:0000256" key="4">
    <source>
        <dbReference type="ARBA" id="ARBA00022737"/>
    </source>
</evidence>
<keyword evidence="7 11" id="KW-0518">Myosin</keyword>
<comment type="similarity">
    <text evidence="11">Belongs to the TRAFAC class myosin-kinesin ATPase superfamily. Myosin family.</text>
</comment>
<evidence type="ECO:0000256" key="3">
    <source>
        <dbReference type="ARBA" id="ARBA00022490"/>
    </source>
</evidence>
<dbReference type="InterPro" id="IPR027417">
    <property type="entry name" value="P-loop_NTPase"/>
</dbReference>
<keyword evidence="6" id="KW-0067">ATP-binding</keyword>
<dbReference type="GO" id="GO:0005524">
    <property type="term" value="F:ATP binding"/>
    <property type="evidence" value="ECO:0007669"/>
    <property type="project" value="UniProtKB-KW"/>
</dbReference>
<dbReference type="Pfam" id="PF00063">
    <property type="entry name" value="Myosin_head"/>
    <property type="match status" value="1"/>
</dbReference>
<gene>
    <name evidence="13" type="primary">ORF164904</name>
</gene>
<evidence type="ECO:0000256" key="11">
    <source>
        <dbReference type="PROSITE-ProRule" id="PRU00782"/>
    </source>
</evidence>
<feature type="region of interest" description="Actin-binding" evidence="11">
    <location>
        <begin position="34"/>
        <end position="56"/>
    </location>
</feature>
<feature type="domain" description="Myosin motor" evidence="12">
    <location>
        <begin position="1"/>
        <end position="150"/>
    </location>
</feature>
<evidence type="ECO:0000256" key="9">
    <source>
        <dbReference type="ARBA" id="ARBA00023212"/>
    </source>
</evidence>
<keyword evidence="11" id="KW-0009">Actin-binding</keyword>
<keyword evidence="9" id="KW-0206">Cytoskeleton</keyword>
<dbReference type="EMBL" id="HACG01041501">
    <property type="protein sequence ID" value="CEK88366.1"/>
    <property type="molecule type" value="Transcribed_RNA"/>
</dbReference>
<dbReference type="PANTHER" id="PTHR46256">
    <property type="entry name" value="AGAP011099-PA"/>
    <property type="match status" value="1"/>
</dbReference>
<keyword evidence="3" id="KW-0963">Cytoplasm</keyword>
<dbReference type="GO" id="GO:0042995">
    <property type="term" value="C:cell projection"/>
    <property type="evidence" value="ECO:0007669"/>
    <property type="project" value="UniProtKB-SubCell"/>
</dbReference>
<keyword evidence="8" id="KW-0505">Motor protein</keyword>
<dbReference type="InterPro" id="IPR052409">
    <property type="entry name" value="Myosin-III_kinase_activity"/>
</dbReference>
<dbReference type="GO" id="GO:0016459">
    <property type="term" value="C:myosin complex"/>
    <property type="evidence" value="ECO:0007669"/>
    <property type="project" value="UniProtKB-KW"/>
</dbReference>
<evidence type="ECO:0000256" key="10">
    <source>
        <dbReference type="ARBA" id="ARBA00023273"/>
    </source>
</evidence>
<evidence type="ECO:0000256" key="2">
    <source>
        <dbReference type="ARBA" id="ARBA00004316"/>
    </source>
</evidence>
<dbReference type="AlphaFoldDB" id="A0A0B7B7S5"/>
<dbReference type="GO" id="GO:0003779">
    <property type="term" value="F:actin binding"/>
    <property type="evidence" value="ECO:0007669"/>
    <property type="project" value="UniProtKB-KW"/>
</dbReference>
<keyword evidence="10" id="KW-0966">Cell projection</keyword>
<sequence length="203" mass="23302">MKNKSKAKNQIHVLANQDGVARKLTVGAQFKNSLNILMERMTSATPIFVRCLKPNYLKQPGDLDKQYVLAQLLYTGMLETVEIRRKGFAVRPTFEDFVDKYKILVDLKMLGTANNCIAILKFANLHGWCLGRTKVFLKYSHIEQMSQLLDNMSKSAVQIQKVARGFLGPESFRDGMKMQKRRRKYLKQCSNRLKSLVLKVQKG</sequence>
<comment type="caution">
    <text evidence="11">Lacks conserved residue(s) required for the propagation of feature annotation.</text>
</comment>
<evidence type="ECO:0000256" key="6">
    <source>
        <dbReference type="ARBA" id="ARBA00022840"/>
    </source>
</evidence>
<dbReference type="GO" id="GO:0004674">
    <property type="term" value="F:protein serine/threonine kinase activity"/>
    <property type="evidence" value="ECO:0007669"/>
    <property type="project" value="TreeGrafter"/>
</dbReference>
<evidence type="ECO:0000313" key="13">
    <source>
        <dbReference type="EMBL" id="CEK88366.1"/>
    </source>
</evidence>
<dbReference type="GO" id="GO:0000146">
    <property type="term" value="F:microfilament motor activity"/>
    <property type="evidence" value="ECO:0007669"/>
    <property type="project" value="TreeGrafter"/>
</dbReference>
<dbReference type="InterPro" id="IPR036961">
    <property type="entry name" value="Kinesin_motor_dom_sf"/>
</dbReference>
<reference evidence="13" key="1">
    <citation type="submission" date="2014-12" db="EMBL/GenBank/DDBJ databases">
        <title>Insight into the proteome of Arion vulgaris.</title>
        <authorList>
            <person name="Aradska J."/>
            <person name="Bulat T."/>
            <person name="Smidak R."/>
            <person name="Sarate P."/>
            <person name="Gangsoo J."/>
            <person name="Sialana F."/>
            <person name="Bilban M."/>
            <person name="Lubec G."/>
        </authorList>
    </citation>
    <scope>NUCLEOTIDE SEQUENCE</scope>
    <source>
        <tissue evidence="13">Skin</tissue>
    </source>
</reference>
<evidence type="ECO:0000256" key="8">
    <source>
        <dbReference type="ARBA" id="ARBA00023175"/>
    </source>
</evidence>
<evidence type="ECO:0000259" key="12">
    <source>
        <dbReference type="PROSITE" id="PS51456"/>
    </source>
</evidence>
<dbReference type="PROSITE" id="PS51456">
    <property type="entry name" value="MYOSIN_MOTOR"/>
    <property type="match status" value="1"/>
</dbReference>
<accession>A0A0B7B7S5</accession>
<proteinExistence type="inferred from homology"/>
<dbReference type="InterPro" id="IPR001609">
    <property type="entry name" value="Myosin_head_motor_dom-like"/>
</dbReference>
<organism evidence="13">
    <name type="scientific">Arion vulgaris</name>
    <dbReference type="NCBI Taxonomy" id="1028688"/>
    <lineage>
        <taxon>Eukaryota</taxon>
        <taxon>Metazoa</taxon>
        <taxon>Spiralia</taxon>
        <taxon>Lophotrochozoa</taxon>
        <taxon>Mollusca</taxon>
        <taxon>Gastropoda</taxon>
        <taxon>Heterobranchia</taxon>
        <taxon>Euthyneura</taxon>
        <taxon>Panpulmonata</taxon>
        <taxon>Eupulmonata</taxon>
        <taxon>Stylommatophora</taxon>
        <taxon>Helicina</taxon>
        <taxon>Arionoidea</taxon>
        <taxon>Arionidae</taxon>
        <taxon>Arion</taxon>
    </lineage>
</organism>
<protein>
    <recommendedName>
        <fullName evidence="12">Myosin motor domain-containing protein</fullName>
    </recommendedName>
</protein>
<dbReference type="Gene3D" id="1.20.58.530">
    <property type="match status" value="1"/>
</dbReference>
<keyword evidence="4" id="KW-0677">Repeat</keyword>
<evidence type="ECO:0000256" key="5">
    <source>
        <dbReference type="ARBA" id="ARBA00022741"/>
    </source>
</evidence>
<evidence type="ECO:0000256" key="7">
    <source>
        <dbReference type="ARBA" id="ARBA00023123"/>
    </source>
</evidence>
<name>A0A0B7B7S5_9EUPU</name>
<dbReference type="Gene3D" id="1.20.5.4820">
    <property type="match status" value="1"/>
</dbReference>
<comment type="subcellular location">
    <subcellularLocation>
        <location evidence="2">Cell projection</location>
    </subcellularLocation>
    <subcellularLocation>
        <location evidence="1">Cytoplasm</location>
        <location evidence="1">Cytoskeleton</location>
    </subcellularLocation>
</comment>
<dbReference type="PROSITE" id="PS50096">
    <property type="entry name" value="IQ"/>
    <property type="match status" value="1"/>
</dbReference>